<protein>
    <submittedName>
        <fullName evidence="3">Type II toxin-antitoxin system RelE/ParE family toxin</fullName>
    </submittedName>
</protein>
<sequence>MYEVKFSKKAEKAYKKLSENIRVRIDQKISYLQNTPRGSDTKKLAGLVNVYRTRVGRYRLVYEITDSELLVWILDIGHRGSIYQK</sequence>
<evidence type="ECO:0000256" key="2">
    <source>
        <dbReference type="ARBA" id="ARBA00022649"/>
    </source>
</evidence>
<reference evidence="3 4" key="2">
    <citation type="journal article" date="2022" name="Mar. Drugs">
        <title>Bioassay-Guided Fractionation Leads to the Detection of Cholic Acid Generated by the Rare Thalassomonas sp.</title>
        <authorList>
            <person name="Pheiffer F."/>
            <person name="Schneider Y.K."/>
            <person name="Hansen E.H."/>
            <person name="Andersen J.H."/>
            <person name="Isaksson J."/>
            <person name="Busche T."/>
            <person name="R C."/>
            <person name="Kalinowski J."/>
            <person name="Zyl L.V."/>
            <person name="Trindade M."/>
        </authorList>
    </citation>
    <scope>NUCLEOTIDE SEQUENCE [LARGE SCALE GENOMIC DNA]</scope>
    <source>
        <strain evidence="3 4">XOM25</strain>
    </source>
</reference>
<keyword evidence="4" id="KW-1185">Reference proteome</keyword>
<dbReference type="Proteomes" id="UP000032352">
    <property type="component" value="Chromosome"/>
</dbReference>
<dbReference type="SUPFAM" id="SSF143011">
    <property type="entry name" value="RelE-like"/>
    <property type="match status" value="1"/>
</dbReference>
<evidence type="ECO:0000256" key="1">
    <source>
        <dbReference type="ARBA" id="ARBA00006226"/>
    </source>
</evidence>
<dbReference type="PANTHER" id="PTHR35601:SF1">
    <property type="entry name" value="TOXIN RELE"/>
    <property type="match status" value="1"/>
</dbReference>
<dbReference type="AlphaFoldDB" id="A0AAF0CAG2"/>
<dbReference type="KEGG" id="tvd:SG34_006055"/>
<dbReference type="InterPro" id="IPR007712">
    <property type="entry name" value="RelE/ParE_toxin"/>
</dbReference>
<reference evidence="3 4" key="1">
    <citation type="journal article" date="2015" name="Genome Announc.">
        <title>Draft Genome Sequences of Marine Isolates of Thalassomonas viridans and Thalassomonas actiniarum.</title>
        <authorList>
            <person name="Olonade I."/>
            <person name="van Zyl L.J."/>
            <person name="Trindade M."/>
        </authorList>
    </citation>
    <scope>NUCLEOTIDE SEQUENCE [LARGE SCALE GENOMIC DNA]</scope>
    <source>
        <strain evidence="3 4">XOM25</strain>
    </source>
</reference>
<evidence type="ECO:0000313" key="4">
    <source>
        <dbReference type="Proteomes" id="UP000032352"/>
    </source>
</evidence>
<dbReference type="Gene3D" id="3.30.2310.20">
    <property type="entry name" value="RelE-like"/>
    <property type="match status" value="1"/>
</dbReference>
<evidence type="ECO:0000313" key="3">
    <source>
        <dbReference type="EMBL" id="WDE06481.1"/>
    </source>
</evidence>
<keyword evidence="2" id="KW-1277">Toxin-antitoxin system</keyword>
<gene>
    <name evidence="3" type="ORF">SG34_006055</name>
</gene>
<dbReference type="RefSeq" id="WP_044839447.1">
    <property type="nucleotide sequence ID" value="NZ_CP059733.1"/>
</dbReference>
<dbReference type="EMBL" id="CP059733">
    <property type="protein sequence ID" value="WDE06481.1"/>
    <property type="molecule type" value="Genomic_DNA"/>
</dbReference>
<dbReference type="InterPro" id="IPR035093">
    <property type="entry name" value="RelE/ParE_toxin_dom_sf"/>
</dbReference>
<comment type="similarity">
    <text evidence="1">Belongs to the RelE toxin family.</text>
</comment>
<organism evidence="3 4">
    <name type="scientific">Thalassomonas viridans</name>
    <dbReference type="NCBI Taxonomy" id="137584"/>
    <lineage>
        <taxon>Bacteria</taxon>
        <taxon>Pseudomonadati</taxon>
        <taxon>Pseudomonadota</taxon>
        <taxon>Gammaproteobacteria</taxon>
        <taxon>Alteromonadales</taxon>
        <taxon>Colwelliaceae</taxon>
        <taxon>Thalassomonas</taxon>
    </lineage>
</organism>
<proteinExistence type="inferred from homology"/>
<dbReference type="PANTHER" id="PTHR35601">
    <property type="entry name" value="TOXIN RELE"/>
    <property type="match status" value="1"/>
</dbReference>
<name>A0AAF0CAG2_9GAMM</name>
<dbReference type="Pfam" id="PF05016">
    <property type="entry name" value="ParE_toxin"/>
    <property type="match status" value="1"/>
</dbReference>
<accession>A0AAF0CAG2</accession>